<dbReference type="Pfam" id="PF03551">
    <property type="entry name" value="PadR"/>
    <property type="match status" value="1"/>
</dbReference>
<dbReference type="OrthoDB" id="9814826at2"/>
<protein>
    <recommendedName>
        <fullName evidence="1">Transcription regulator PadR N-terminal domain-containing protein</fullName>
    </recommendedName>
</protein>
<organism evidence="2 3">
    <name type="scientific">Clostridium manihotivorum</name>
    <dbReference type="NCBI Taxonomy" id="2320868"/>
    <lineage>
        <taxon>Bacteria</taxon>
        <taxon>Bacillati</taxon>
        <taxon>Bacillota</taxon>
        <taxon>Clostridia</taxon>
        <taxon>Eubacteriales</taxon>
        <taxon>Clostridiaceae</taxon>
        <taxon>Clostridium</taxon>
    </lineage>
</organism>
<evidence type="ECO:0000259" key="1">
    <source>
        <dbReference type="Pfam" id="PF03551"/>
    </source>
</evidence>
<gene>
    <name evidence="2" type="ORF">C1I91_23440</name>
</gene>
<dbReference type="Proteomes" id="UP000286268">
    <property type="component" value="Chromosome"/>
</dbReference>
<dbReference type="InterPro" id="IPR005149">
    <property type="entry name" value="Tscrpt_reg_PadR_N"/>
</dbReference>
<evidence type="ECO:0000313" key="2">
    <source>
        <dbReference type="EMBL" id="QAA35387.1"/>
    </source>
</evidence>
<keyword evidence="3" id="KW-1185">Reference proteome</keyword>
<dbReference type="InterPro" id="IPR036390">
    <property type="entry name" value="WH_DNA-bd_sf"/>
</dbReference>
<sequence length="76" mass="8648">MSKIQEISSGTFDVGPASMYTNLKKLLGADLIEITEVDKKSYQLTSKGTRLLVDEYERRSKIVQQSKNIIEKIRRG</sequence>
<accession>A0A3R5U981</accession>
<reference evidence="2 3" key="1">
    <citation type="submission" date="2018-01" db="EMBL/GenBank/DDBJ databases">
        <title>Genome Sequencing and Assembly of Anaerobacter polyendosporus strain CT4.</title>
        <authorList>
            <person name="Tachaapaikoon C."/>
            <person name="Sutheeworapong S."/>
            <person name="Jenjaroenpun P."/>
            <person name="Wongsurawat T."/>
            <person name="Nookeaw I."/>
            <person name="Cheawchanlertfa P."/>
            <person name="Kosugi A."/>
            <person name="Cheevadhanarak S."/>
            <person name="Ratanakhanokchai K."/>
        </authorList>
    </citation>
    <scope>NUCLEOTIDE SEQUENCE [LARGE SCALE GENOMIC DNA]</scope>
    <source>
        <strain evidence="2 3">CT4</strain>
    </source>
</reference>
<dbReference type="EMBL" id="CP025746">
    <property type="protein sequence ID" value="QAA35387.1"/>
    <property type="molecule type" value="Genomic_DNA"/>
</dbReference>
<evidence type="ECO:0000313" key="3">
    <source>
        <dbReference type="Proteomes" id="UP000286268"/>
    </source>
</evidence>
<dbReference type="Gene3D" id="1.10.10.10">
    <property type="entry name" value="Winged helix-like DNA-binding domain superfamily/Winged helix DNA-binding domain"/>
    <property type="match status" value="1"/>
</dbReference>
<dbReference type="KEGG" id="cmah:C1I91_23440"/>
<dbReference type="AlphaFoldDB" id="A0A3R5U981"/>
<name>A0A3R5U981_9CLOT</name>
<dbReference type="SUPFAM" id="SSF46785">
    <property type="entry name" value="Winged helix' DNA-binding domain"/>
    <property type="match status" value="1"/>
</dbReference>
<dbReference type="InterPro" id="IPR036388">
    <property type="entry name" value="WH-like_DNA-bd_sf"/>
</dbReference>
<proteinExistence type="predicted"/>
<feature type="domain" description="Transcription regulator PadR N-terminal" evidence="1">
    <location>
        <begin position="2"/>
        <end position="52"/>
    </location>
</feature>